<evidence type="ECO:0000256" key="14">
    <source>
        <dbReference type="ARBA" id="ARBA00042865"/>
    </source>
</evidence>
<keyword evidence="6" id="KW-0479">Metal-binding</keyword>
<evidence type="ECO:0000256" key="3">
    <source>
        <dbReference type="ARBA" id="ARBA00022676"/>
    </source>
</evidence>
<sequence>MKKIYLILAHKSPDQLERQIRALDDEDSTFYVHVDLKSNFNLFTRIYKLKNVTLIKERVDSGWGDFSIIIATINLIENALKNHSEGICILMSGSDYPIKSLPQVNSFLLKNKDKIFIDLDEAGSVWENFNKRITDYRINKGSDKDNFLLLKGFNLKTLFHFLLGNITRRQFLKIAFKKRKLNLNMKFYGGSQWWSMGVSDLIKVNDFIQNNRDELFNFFADSHIPDKFFFHSIIMHLKSLGHKIAIEDSLTYVNWTRENCQLPVTFEANDLQELMDQPPGKLFARKFDIEIERQILDNIDEKILKHKNLEINKIVS</sequence>
<keyword evidence="13" id="KW-0325">Glycoprotein</keyword>
<name>A0ABV6FPM3_9BACT</name>
<dbReference type="EMBL" id="JBHLWI010000007">
    <property type="protein sequence ID" value="MFC0261782.1"/>
    <property type="molecule type" value="Genomic_DNA"/>
</dbReference>
<evidence type="ECO:0000256" key="13">
    <source>
        <dbReference type="ARBA" id="ARBA00023180"/>
    </source>
</evidence>
<comment type="caution">
    <text evidence="15">The sequence shown here is derived from an EMBL/GenBank/DDBJ whole genome shotgun (WGS) entry which is preliminary data.</text>
</comment>
<evidence type="ECO:0000313" key="16">
    <source>
        <dbReference type="Proteomes" id="UP001589797"/>
    </source>
</evidence>
<dbReference type="Pfam" id="PF02485">
    <property type="entry name" value="Branch"/>
    <property type="match status" value="1"/>
</dbReference>
<comment type="subcellular location">
    <subcellularLocation>
        <location evidence="2">Endoplasmic reticulum membrane</location>
        <topology evidence="2">Single-pass type II membrane protein</topology>
    </subcellularLocation>
    <subcellularLocation>
        <location evidence="1">Golgi apparatus membrane</location>
        <topology evidence="1">Single-pass type II membrane protein</topology>
    </subcellularLocation>
</comment>
<gene>
    <name evidence="15" type="ORF">ACFFIP_03750</name>
</gene>
<dbReference type="InterPro" id="IPR043538">
    <property type="entry name" value="XYLT"/>
</dbReference>
<protein>
    <recommendedName>
        <fullName evidence="14">Peptide O-xylosyltransferase</fullName>
    </recommendedName>
</protein>
<organism evidence="15 16">
    <name type="scientific">Fontibacter flavus</name>
    <dbReference type="NCBI Taxonomy" id="654838"/>
    <lineage>
        <taxon>Bacteria</taxon>
        <taxon>Pseudomonadati</taxon>
        <taxon>Bacteroidota</taxon>
        <taxon>Cytophagia</taxon>
        <taxon>Cytophagales</taxon>
        <taxon>Cyclobacteriaceae</taxon>
        <taxon>Fontibacter</taxon>
    </lineage>
</organism>
<dbReference type="InterPro" id="IPR003406">
    <property type="entry name" value="Glyco_trans_14"/>
</dbReference>
<keyword evidence="12" id="KW-1015">Disulfide bond</keyword>
<dbReference type="Proteomes" id="UP001589797">
    <property type="component" value="Unassembled WGS sequence"/>
</dbReference>
<evidence type="ECO:0000256" key="12">
    <source>
        <dbReference type="ARBA" id="ARBA00023157"/>
    </source>
</evidence>
<keyword evidence="10" id="KW-0333">Golgi apparatus</keyword>
<evidence type="ECO:0000256" key="11">
    <source>
        <dbReference type="ARBA" id="ARBA00023136"/>
    </source>
</evidence>
<dbReference type="PANTHER" id="PTHR46025:SF3">
    <property type="entry name" value="XYLOSYLTRANSFERASE OXT"/>
    <property type="match status" value="1"/>
</dbReference>
<keyword evidence="8" id="KW-0735">Signal-anchor</keyword>
<evidence type="ECO:0000256" key="10">
    <source>
        <dbReference type="ARBA" id="ARBA00023034"/>
    </source>
</evidence>
<dbReference type="PANTHER" id="PTHR46025">
    <property type="entry name" value="XYLOSYLTRANSFERASE OXT"/>
    <property type="match status" value="1"/>
</dbReference>
<keyword evidence="9" id="KW-1133">Transmembrane helix</keyword>
<keyword evidence="11" id="KW-0472">Membrane</keyword>
<evidence type="ECO:0000256" key="2">
    <source>
        <dbReference type="ARBA" id="ARBA00004648"/>
    </source>
</evidence>
<evidence type="ECO:0000256" key="4">
    <source>
        <dbReference type="ARBA" id="ARBA00022679"/>
    </source>
</evidence>
<evidence type="ECO:0000256" key="8">
    <source>
        <dbReference type="ARBA" id="ARBA00022968"/>
    </source>
</evidence>
<keyword evidence="16" id="KW-1185">Reference proteome</keyword>
<proteinExistence type="predicted"/>
<keyword evidence="4" id="KW-0808">Transferase</keyword>
<reference evidence="15 16" key="1">
    <citation type="submission" date="2024-09" db="EMBL/GenBank/DDBJ databases">
        <authorList>
            <person name="Sun Q."/>
            <person name="Mori K."/>
        </authorList>
    </citation>
    <scope>NUCLEOTIDE SEQUENCE [LARGE SCALE GENOMIC DNA]</scope>
    <source>
        <strain evidence="15 16">CCM 7650</strain>
    </source>
</reference>
<evidence type="ECO:0000256" key="6">
    <source>
        <dbReference type="ARBA" id="ARBA00022723"/>
    </source>
</evidence>
<evidence type="ECO:0000256" key="9">
    <source>
        <dbReference type="ARBA" id="ARBA00022989"/>
    </source>
</evidence>
<evidence type="ECO:0000256" key="1">
    <source>
        <dbReference type="ARBA" id="ARBA00004323"/>
    </source>
</evidence>
<evidence type="ECO:0000256" key="7">
    <source>
        <dbReference type="ARBA" id="ARBA00022824"/>
    </source>
</evidence>
<evidence type="ECO:0000313" key="15">
    <source>
        <dbReference type="EMBL" id="MFC0261782.1"/>
    </source>
</evidence>
<keyword evidence="7" id="KW-0256">Endoplasmic reticulum</keyword>
<keyword evidence="5" id="KW-0812">Transmembrane</keyword>
<dbReference type="RefSeq" id="WP_382386224.1">
    <property type="nucleotide sequence ID" value="NZ_JBHLWI010000007.1"/>
</dbReference>
<evidence type="ECO:0000256" key="5">
    <source>
        <dbReference type="ARBA" id="ARBA00022692"/>
    </source>
</evidence>
<accession>A0ABV6FPM3</accession>
<keyword evidence="3" id="KW-0328">Glycosyltransferase</keyword>